<keyword evidence="1" id="KW-0812">Transmembrane</keyword>
<feature type="transmembrane region" description="Helical" evidence="1">
    <location>
        <begin position="172"/>
        <end position="200"/>
    </location>
</feature>
<protein>
    <recommendedName>
        <fullName evidence="4">Glycosyltransferase RgtA/B/C/D-like domain-containing protein</fullName>
    </recommendedName>
</protein>
<evidence type="ECO:0000313" key="3">
    <source>
        <dbReference type="Proteomes" id="UP000540556"/>
    </source>
</evidence>
<keyword evidence="1" id="KW-0472">Membrane</keyword>
<comment type="caution">
    <text evidence="2">The sequence shown here is derived from an EMBL/GenBank/DDBJ whole genome shotgun (WGS) entry which is preliminary data.</text>
</comment>
<keyword evidence="3" id="KW-1185">Reference proteome</keyword>
<feature type="transmembrane region" description="Helical" evidence="1">
    <location>
        <begin position="220"/>
        <end position="240"/>
    </location>
</feature>
<proteinExistence type="predicted"/>
<organism evidence="2 3">
    <name type="scientific">Gluconacetobacter takamatsuzukensis</name>
    <dbReference type="NCBI Taxonomy" id="1286190"/>
    <lineage>
        <taxon>Bacteria</taxon>
        <taxon>Pseudomonadati</taxon>
        <taxon>Pseudomonadota</taxon>
        <taxon>Alphaproteobacteria</taxon>
        <taxon>Acetobacterales</taxon>
        <taxon>Acetobacteraceae</taxon>
        <taxon>Gluconacetobacter</taxon>
    </lineage>
</organism>
<name>A0A7W4KD73_9PROT</name>
<evidence type="ECO:0000313" key="2">
    <source>
        <dbReference type="EMBL" id="MBB2204792.1"/>
    </source>
</evidence>
<gene>
    <name evidence="2" type="ORF">HLH27_07140</name>
</gene>
<feature type="transmembrane region" description="Helical" evidence="1">
    <location>
        <begin position="124"/>
        <end position="142"/>
    </location>
</feature>
<feature type="transmembrane region" description="Helical" evidence="1">
    <location>
        <begin position="92"/>
        <end position="117"/>
    </location>
</feature>
<dbReference type="EMBL" id="JABEQK010000004">
    <property type="protein sequence ID" value="MBB2204792.1"/>
    <property type="molecule type" value="Genomic_DNA"/>
</dbReference>
<keyword evidence="1" id="KW-1133">Transmembrane helix</keyword>
<evidence type="ECO:0000256" key="1">
    <source>
        <dbReference type="SAM" id="Phobius"/>
    </source>
</evidence>
<reference evidence="2 3" key="1">
    <citation type="submission" date="2020-04" db="EMBL/GenBank/DDBJ databases">
        <title>Description of novel Gluconacetobacter.</title>
        <authorList>
            <person name="Sombolestani A."/>
        </authorList>
    </citation>
    <scope>NUCLEOTIDE SEQUENCE [LARGE SCALE GENOMIC DNA]</scope>
    <source>
        <strain evidence="2 3">LMG 27800</strain>
    </source>
</reference>
<dbReference type="AlphaFoldDB" id="A0A7W4KD73"/>
<sequence length="490" mass="53313">MTDPRASFSLRSFRLGMPPLTGLMIPAIYALALFSSGLLGDGDTFWHVASGNWILAHRAVPHVDPFSYTFVGQPWTAHEWLSEVLFAAAFDLAGWSGVLILTSLAVALTAILLAGVLARYMGVLATWLTTMVALGCVTPSLLARPHMLALPAMAAWTIALLRARARNTTPGLPVLVIMVVWANLHGSFALGLALTIAFAVEAVADRPDARLRTAGRWGGFFLLAVLAARLTPNGWHGLLFPVELIRMPELARIAEWQPINVARNPAPEVALLALVYIALTRRLSLPPIRLLILMGLIHLCLHHVRNSMVVGVIAPLILAAPLGRALDGREGAEGAFHKPGHPAREVVVLICALLLVTGGRLLRPVTLDDSNMTPISALNSLPAAVTARPVLNAYQFGGYLIFRGIRPFVDGRADMYRSFINDYRGLTDYPDHADFARAAERFHLGWTIFPSDSAIGQMLDTQPGWRRVYSDRFAVVHMRVADDDGVAKPK</sequence>
<dbReference type="Proteomes" id="UP000540556">
    <property type="component" value="Unassembled WGS sequence"/>
</dbReference>
<dbReference type="RefSeq" id="WP_182949048.1">
    <property type="nucleotide sequence ID" value="NZ_JABEQK010000004.1"/>
</dbReference>
<accession>A0A7W4KD73</accession>
<feature type="transmembrane region" description="Helical" evidence="1">
    <location>
        <begin position="20"/>
        <end position="39"/>
    </location>
</feature>
<evidence type="ECO:0008006" key="4">
    <source>
        <dbReference type="Google" id="ProtNLM"/>
    </source>
</evidence>